<dbReference type="InterPro" id="IPR003495">
    <property type="entry name" value="CobW/HypB/UreG_nucleotide-bd"/>
</dbReference>
<gene>
    <name evidence="2" type="ORF">TL10_09635</name>
</gene>
<evidence type="ECO:0000313" key="3">
    <source>
        <dbReference type="Proteomes" id="UP000032221"/>
    </source>
</evidence>
<keyword evidence="3" id="KW-1185">Reference proteome</keyword>
<evidence type="ECO:0000313" key="2">
    <source>
        <dbReference type="EMBL" id="KIU17049.1"/>
    </source>
</evidence>
<dbReference type="InterPro" id="IPR027417">
    <property type="entry name" value="P-loop_NTPase"/>
</dbReference>
<proteinExistence type="predicted"/>
<dbReference type="AlphaFoldDB" id="A0A0D1JWV2"/>
<sequence length="395" mass="43270">MRTPVIVVAGQGPTGYVTEELVKVPGTVLVEHQFDGHVVRRRTITAPHGIVNETEAALELAHGCVSCTVRNDLLIYLRLLHRRDDVHRIVVHLEPWMEPEPICWAINHVRVHVGPGYIDGPAARDVAIAGVVTCIEAADWLTDALGDDELPDGRTVAQVAVGQAEFADVLVLTHAEPVLLAVCRRLAPRAQLITEPALVDQALRTVWPDARLGRADEPHGPLLAGQPSLNPEGPVQLVEFNSRRPFHPERLHDAIDHLLDGVIRTRGRMWLANRPDHVMWLESAGGGLRVSNAGRWIAAMTVSEAAYLDRERRALADLMWDNEFGDRHTAMTILVCGARPADVTAALNDALLTDEEFAARDAWSGYPDPFGDWHQEPCTTGDVTVVGDGTDHGMA</sequence>
<dbReference type="PANTHER" id="PTHR43603">
    <property type="entry name" value="COBW DOMAIN-CONTAINING PROTEIN DDB_G0274527"/>
    <property type="match status" value="1"/>
</dbReference>
<dbReference type="PANTHER" id="PTHR43603:SF1">
    <property type="entry name" value="ZINC-REGULATED GTPASE METALLOPROTEIN ACTIVATOR 1"/>
    <property type="match status" value="1"/>
</dbReference>
<accession>A0A0D1JWV2</accession>
<dbReference type="RefSeq" id="WP_043985480.1">
    <property type="nucleotide sequence ID" value="NZ_JXST01000011.1"/>
</dbReference>
<evidence type="ECO:0000259" key="1">
    <source>
        <dbReference type="SMART" id="SM00833"/>
    </source>
</evidence>
<dbReference type="InterPro" id="IPR051927">
    <property type="entry name" value="Zn_Chap_cDPG_Synth"/>
</dbReference>
<feature type="domain" description="CobW C-terminal" evidence="1">
    <location>
        <begin position="235"/>
        <end position="351"/>
    </location>
</feature>
<comment type="caution">
    <text evidence="2">The sequence shown here is derived from an EMBL/GenBank/DDBJ whole genome shotgun (WGS) entry which is preliminary data.</text>
</comment>
<dbReference type="Pfam" id="PF07683">
    <property type="entry name" value="CobW_C"/>
    <property type="match status" value="1"/>
</dbReference>
<dbReference type="STRING" id="280871.TL10_09635"/>
<dbReference type="Pfam" id="PF02492">
    <property type="entry name" value="cobW"/>
    <property type="match status" value="1"/>
</dbReference>
<organism evidence="2 3">
    <name type="scientific">Mycolicibacterium llatzerense</name>
    <dbReference type="NCBI Taxonomy" id="280871"/>
    <lineage>
        <taxon>Bacteria</taxon>
        <taxon>Bacillati</taxon>
        <taxon>Actinomycetota</taxon>
        <taxon>Actinomycetes</taxon>
        <taxon>Mycobacteriales</taxon>
        <taxon>Mycobacteriaceae</taxon>
        <taxon>Mycolicibacterium</taxon>
    </lineage>
</organism>
<protein>
    <recommendedName>
        <fullName evidence="1">CobW C-terminal domain-containing protein</fullName>
    </recommendedName>
</protein>
<dbReference type="EMBL" id="JXST01000011">
    <property type="protein sequence ID" value="KIU17049.1"/>
    <property type="molecule type" value="Genomic_DNA"/>
</dbReference>
<dbReference type="SMART" id="SM00833">
    <property type="entry name" value="CobW_C"/>
    <property type="match status" value="1"/>
</dbReference>
<dbReference type="OrthoDB" id="9808822at2"/>
<dbReference type="PATRIC" id="fig|280871.6.peg.1994"/>
<reference evidence="2 3" key="1">
    <citation type="submission" date="2015-01" db="EMBL/GenBank/DDBJ databases">
        <title>Genome sequence of Mycobacterium llatzerense and Mycobacterium immunogenum recovered from brain abscess.</title>
        <authorList>
            <person name="Greninger A.L."/>
            <person name="Langelier C."/>
            <person name="Cunningham G."/>
            <person name="Chiu C.Y."/>
            <person name="Miller S."/>
        </authorList>
    </citation>
    <scope>NUCLEOTIDE SEQUENCE [LARGE SCALE GENOMIC DNA]</scope>
    <source>
        <strain evidence="2 3">CLUC14</strain>
    </source>
</reference>
<dbReference type="Gene3D" id="3.40.50.300">
    <property type="entry name" value="P-loop containing nucleotide triphosphate hydrolases"/>
    <property type="match status" value="1"/>
</dbReference>
<name>A0A0D1JWV2_9MYCO</name>
<dbReference type="SUPFAM" id="SSF90002">
    <property type="entry name" value="Hypothetical protein YjiA, C-terminal domain"/>
    <property type="match status" value="1"/>
</dbReference>
<dbReference type="Proteomes" id="UP000032221">
    <property type="component" value="Unassembled WGS sequence"/>
</dbReference>
<dbReference type="NCBIfam" id="NF047431">
    <property type="entry name" value="hiber_recruit"/>
    <property type="match status" value="1"/>
</dbReference>
<dbReference type="InterPro" id="IPR011629">
    <property type="entry name" value="CobW-like_C"/>
</dbReference>